<accession>A0A2H1HSF9</accession>
<dbReference type="RefSeq" id="WP_101553580.1">
    <property type="nucleotide sequence ID" value="NZ_FXYY01000002.1"/>
</dbReference>
<gene>
    <name evidence="4" type="ORF">BLIN9172_00343</name>
</gene>
<keyword evidence="3" id="KW-0732">Signal</keyword>
<feature type="signal peptide" evidence="3">
    <location>
        <begin position="1"/>
        <end position="34"/>
    </location>
</feature>
<dbReference type="InterPro" id="IPR006311">
    <property type="entry name" value="TAT_signal"/>
</dbReference>
<feature type="compositionally biased region" description="Acidic residues" evidence="1">
    <location>
        <begin position="274"/>
        <end position="284"/>
    </location>
</feature>
<feature type="compositionally biased region" description="Low complexity" evidence="1">
    <location>
        <begin position="262"/>
        <end position="273"/>
    </location>
</feature>
<evidence type="ECO:0000256" key="1">
    <source>
        <dbReference type="SAM" id="MobiDB-lite"/>
    </source>
</evidence>
<feature type="compositionally biased region" description="Low complexity" evidence="1">
    <location>
        <begin position="292"/>
        <end position="307"/>
    </location>
</feature>
<feature type="chain" id="PRO_5013883919" evidence="3">
    <location>
        <begin position="35"/>
        <end position="540"/>
    </location>
</feature>
<evidence type="ECO:0000313" key="4">
    <source>
        <dbReference type="EMBL" id="SMX65847.1"/>
    </source>
</evidence>
<feature type="compositionally biased region" description="Low complexity" evidence="1">
    <location>
        <begin position="67"/>
        <end position="84"/>
    </location>
</feature>
<evidence type="ECO:0000256" key="2">
    <source>
        <dbReference type="SAM" id="Phobius"/>
    </source>
</evidence>
<keyword evidence="2" id="KW-0472">Membrane</keyword>
<evidence type="ECO:0000256" key="3">
    <source>
        <dbReference type="SAM" id="SignalP"/>
    </source>
</evidence>
<feature type="region of interest" description="Disordered" evidence="1">
    <location>
        <begin position="29"/>
        <end position="113"/>
    </location>
</feature>
<feature type="transmembrane region" description="Helical" evidence="2">
    <location>
        <begin position="513"/>
        <end position="534"/>
    </location>
</feature>
<feature type="compositionally biased region" description="Acidic residues" evidence="1">
    <location>
        <begin position="252"/>
        <end position="261"/>
    </location>
</feature>
<dbReference type="EMBL" id="FXYY01000002">
    <property type="protein sequence ID" value="SMX65847.1"/>
    <property type="molecule type" value="Genomic_DNA"/>
</dbReference>
<feature type="compositionally biased region" description="Polar residues" evidence="1">
    <location>
        <begin position="164"/>
        <end position="189"/>
    </location>
</feature>
<keyword evidence="2" id="KW-0812">Transmembrane</keyword>
<feature type="compositionally biased region" description="Basic and acidic residues" evidence="1">
    <location>
        <begin position="470"/>
        <end position="480"/>
    </location>
</feature>
<reference evidence="4 5" key="1">
    <citation type="submission" date="2017-03" db="EMBL/GenBank/DDBJ databases">
        <authorList>
            <person name="Afonso C.L."/>
            <person name="Miller P.J."/>
            <person name="Scott M.A."/>
            <person name="Spackman E."/>
            <person name="Goraichik I."/>
            <person name="Dimitrov K.M."/>
            <person name="Suarez D.L."/>
            <person name="Swayne D.E."/>
        </authorList>
    </citation>
    <scope>NUCLEOTIDE SEQUENCE [LARGE SCALE GENOMIC DNA]</scope>
    <source>
        <strain evidence="4 5">ATCC 9172</strain>
    </source>
</reference>
<feature type="compositionally biased region" description="Low complexity" evidence="1">
    <location>
        <begin position="333"/>
        <end position="355"/>
    </location>
</feature>
<organism evidence="4 5">
    <name type="scientific">Brevibacterium linens ATCC 9172</name>
    <dbReference type="NCBI Taxonomy" id="1255617"/>
    <lineage>
        <taxon>Bacteria</taxon>
        <taxon>Bacillati</taxon>
        <taxon>Actinomycetota</taxon>
        <taxon>Actinomycetes</taxon>
        <taxon>Micrococcales</taxon>
        <taxon>Brevibacteriaceae</taxon>
        <taxon>Brevibacterium</taxon>
    </lineage>
</organism>
<feature type="compositionally biased region" description="Basic and acidic residues" evidence="1">
    <location>
        <begin position="96"/>
        <end position="105"/>
    </location>
</feature>
<dbReference type="AlphaFoldDB" id="A0A2H1HSF9"/>
<dbReference type="PROSITE" id="PS51318">
    <property type="entry name" value="TAT"/>
    <property type="match status" value="1"/>
</dbReference>
<sequence>MPVSHRFSRRAAAIGAALALAALPISGTFTPAFAQPSPTPTAEANSSAEAGASTGADSTSADDADSSADGADGADDGNANSEGGADSGPDPGPTEDGDKACKDQEWTSDQPCVIEGELTAKWQRIGKQLAVPPNDQEKGSGTLPESWVGKPFKAPKQAMKRIPAQSSADHATGSVENGSGTDDSGQSVAEATARASIPDTVEFNEDGVIVDADGSGPVKFENFDALEGPDPAWTFALNDDGQIAVADGQPYPDDDAGDDAEASSGSDGSTSNDSETDTEQDGTADSDPNTKADGSASSDSATANSDPDGGKTASKDGATSDDGSANDREAGKDGSSADSEASDATSTDGSTSSDSGSKDRANSSGDKNSDGRESDADSGSGSNDSRGSDSDSSSSSSDSGDDDEKDSDKDGSGSSIGASDADGTTPDPSNGNGSPDDERETIPGNAGDEWLPGDDEDTETPDYSDPVPRNPDEPAPKDDTDLITGGDQPSPRANQNPATSFGESIISTIVSSWPIFVLAASGMAAVGFIIYLMGRRGKQD</sequence>
<keyword evidence="2" id="KW-1133">Transmembrane helix</keyword>
<name>A0A2H1HSF9_BRELN</name>
<feature type="compositionally biased region" description="Low complexity" evidence="1">
    <location>
        <begin position="412"/>
        <end position="423"/>
    </location>
</feature>
<feature type="compositionally biased region" description="Low complexity" evidence="1">
    <location>
        <begin position="41"/>
        <end position="59"/>
    </location>
</feature>
<feature type="compositionally biased region" description="Low complexity" evidence="1">
    <location>
        <begin position="377"/>
        <end position="398"/>
    </location>
</feature>
<dbReference type="Proteomes" id="UP000234641">
    <property type="component" value="Unassembled WGS sequence"/>
</dbReference>
<feature type="compositionally biased region" description="Basic and acidic residues" evidence="1">
    <location>
        <begin position="356"/>
        <end position="375"/>
    </location>
</feature>
<protein>
    <submittedName>
        <fullName evidence="4">Uncharacterized protein</fullName>
    </submittedName>
</protein>
<feature type="region of interest" description="Disordered" evidence="1">
    <location>
        <begin position="130"/>
        <end position="499"/>
    </location>
</feature>
<evidence type="ECO:0000313" key="5">
    <source>
        <dbReference type="Proteomes" id="UP000234641"/>
    </source>
</evidence>
<feature type="compositionally biased region" description="Acidic residues" evidence="1">
    <location>
        <begin position="451"/>
        <end position="462"/>
    </location>
</feature>
<proteinExistence type="predicted"/>